<accession>A0A8B3CKY2</accession>
<sequence length="219" mass="24706">MNLSDSIVSSNSSVVVTGAMNPTIHHPFWYKFHDLISEDSYKKALNPSMLVSPAISQINFGEYHLACEQEKWSLIVDSIEKIKDVTTIASKVFKLLGETPLSAYGLNFQVHLKTKYLNAGNEISKLIADLQKKFLLDDVADNAGVTLITRNERNIQNLAIQQSAFGKDCLYIGLNYHFIIKELIPKDQSQFELEDLISVDLESCKEKSYKIISNILTNF</sequence>
<reference evidence="2" key="1">
    <citation type="submission" date="2018-05" db="EMBL/GenBank/DDBJ databases">
        <title>Leptospira yasudae sp. nov. and Leptospira stimsonii sp. nov., two pathogenic species of the genus Leptospira isolated from environmental sources.</title>
        <authorList>
            <person name="Casanovas-Massana A."/>
            <person name="Hamond C."/>
            <person name="Santos L.A."/>
            <person name="Hacker K.P."/>
            <person name="Balassiano I."/>
            <person name="Medeiros M.A."/>
            <person name="Reis M.G."/>
            <person name="Ko A.I."/>
            <person name="Wunder E.A."/>
        </authorList>
    </citation>
    <scope>NUCLEOTIDE SEQUENCE [LARGE SCALE GENOMIC DNA]</scope>
    <source>
        <strain evidence="2">AMB6-RJ</strain>
    </source>
</reference>
<protein>
    <submittedName>
        <fullName evidence="1">Uncharacterized protein</fullName>
    </submittedName>
</protein>
<dbReference type="EMBL" id="QHCS01000007">
    <property type="protein sequence ID" value="RHX83850.1"/>
    <property type="molecule type" value="Genomic_DNA"/>
</dbReference>
<proteinExistence type="predicted"/>
<organism evidence="1 2">
    <name type="scientific">Leptospira stimsonii</name>
    <dbReference type="NCBI Taxonomy" id="2202203"/>
    <lineage>
        <taxon>Bacteria</taxon>
        <taxon>Pseudomonadati</taxon>
        <taxon>Spirochaetota</taxon>
        <taxon>Spirochaetia</taxon>
        <taxon>Leptospirales</taxon>
        <taxon>Leptospiraceae</taxon>
        <taxon>Leptospira</taxon>
    </lineage>
</organism>
<gene>
    <name evidence="1" type="ORF">DLM78_20410</name>
</gene>
<evidence type="ECO:0000313" key="1">
    <source>
        <dbReference type="EMBL" id="RHX83850.1"/>
    </source>
</evidence>
<dbReference type="AlphaFoldDB" id="A0A8B3CKY2"/>
<dbReference type="RefSeq" id="WP_118983613.1">
    <property type="nucleotide sequence ID" value="NZ_QHCS01000007.1"/>
</dbReference>
<name>A0A8B3CKY2_9LEPT</name>
<evidence type="ECO:0000313" key="2">
    <source>
        <dbReference type="Proteomes" id="UP000266669"/>
    </source>
</evidence>
<dbReference type="Proteomes" id="UP000266669">
    <property type="component" value="Unassembled WGS sequence"/>
</dbReference>
<comment type="caution">
    <text evidence="1">The sequence shown here is derived from an EMBL/GenBank/DDBJ whole genome shotgun (WGS) entry which is preliminary data.</text>
</comment>